<dbReference type="GO" id="GO:0005524">
    <property type="term" value="F:ATP binding"/>
    <property type="evidence" value="ECO:0007669"/>
    <property type="project" value="UniProtKB-KW"/>
</dbReference>
<dbReference type="RefSeq" id="WP_198126412.1">
    <property type="nucleotide sequence ID" value="NZ_JAECZC010000046.1"/>
</dbReference>
<evidence type="ECO:0000256" key="9">
    <source>
        <dbReference type="SAM" id="Phobius"/>
    </source>
</evidence>
<dbReference type="PANTHER" id="PTHR24363">
    <property type="entry name" value="SERINE/THREONINE PROTEIN KINASE"/>
    <property type="match status" value="1"/>
</dbReference>
<evidence type="ECO:0000256" key="8">
    <source>
        <dbReference type="ARBA" id="ARBA00048679"/>
    </source>
</evidence>
<sequence length="436" mass="49604">MLGSKLLGERYQVVKVLSEGAFCHTYMVEDTYLSHRPNRVIKHFLPRNRYSIPVEIRRRLFNREVEALKQLSNSDLVPHLLADFEDNLEFYLVQEFIEGHPLSEELSRGRCWSETKVFQLLQEILGILDFVHSYGLIHRDVKPSNIIRRKQDNRLVLIDFGAVKPIWNQLIIGQRETSIFTSIEQYTTIAIGTPGYMPNEQQRGKPHPNSDIYALGMIGIQALTGVHPTQLPEDPNTGEVIWQNLVQVSPGLASVLNKMVRYHFQDRYKSAKEALKALWSISDLYQAKQEFNSTTFNPQTFSYKQDTNKSFESNVSSTVSNQTSDNMLPDTLLPITNIYPPMQELAPNILQSYTPSLGKDTNQIFGEHLSSSLLDNQTSKTNISIISQKSPLLIGLIVGAVSGLVLMVVSYWFVQIISPDPKIENLRIQTPKKSLQ</sequence>
<keyword evidence="2 11" id="KW-0723">Serine/threonine-protein kinase</keyword>
<protein>
    <recommendedName>
        <fullName evidence="1">non-specific serine/threonine protein kinase</fullName>
        <ecNumber evidence="1">2.7.11.1</ecNumber>
    </recommendedName>
</protein>
<comment type="catalytic activity">
    <reaction evidence="8">
        <text>L-seryl-[protein] + ATP = O-phospho-L-seryl-[protein] + ADP + H(+)</text>
        <dbReference type="Rhea" id="RHEA:17989"/>
        <dbReference type="Rhea" id="RHEA-COMP:9863"/>
        <dbReference type="Rhea" id="RHEA-COMP:11604"/>
        <dbReference type="ChEBI" id="CHEBI:15378"/>
        <dbReference type="ChEBI" id="CHEBI:29999"/>
        <dbReference type="ChEBI" id="CHEBI:30616"/>
        <dbReference type="ChEBI" id="CHEBI:83421"/>
        <dbReference type="ChEBI" id="CHEBI:456216"/>
        <dbReference type="EC" id="2.7.11.1"/>
    </reaction>
</comment>
<dbReference type="EC" id="2.7.11.1" evidence="1"/>
<evidence type="ECO:0000313" key="11">
    <source>
        <dbReference type="EMBL" id="MBH8564581.1"/>
    </source>
</evidence>
<keyword evidence="4" id="KW-0547">Nucleotide-binding</keyword>
<dbReference type="Pfam" id="PF00069">
    <property type="entry name" value="Pkinase"/>
    <property type="match status" value="1"/>
</dbReference>
<keyword evidence="3" id="KW-0808">Transferase</keyword>
<accession>A0A8J7HRF3</accession>
<evidence type="ECO:0000256" key="7">
    <source>
        <dbReference type="ARBA" id="ARBA00047899"/>
    </source>
</evidence>
<keyword evidence="6" id="KW-0067">ATP-binding</keyword>
<dbReference type="AlphaFoldDB" id="A0A8J7HRF3"/>
<evidence type="ECO:0000313" key="12">
    <source>
        <dbReference type="Proteomes" id="UP000632766"/>
    </source>
</evidence>
<feature type="transmembrane region" description="Helical" evidence="9">
    <location>
        <begin position="392"/>
        <end position="414"/>
    </location>
</feature>
<comment type="caution">
    <text evidence="11">The sequence shown here is derived from an EMBL/GenBank/DDBJ whole genome shotgun (WGS) entry which is preliminary data.</text>
</comment>
<dbReference type="InterPro" id="IPR011009">
    <property type="entry name" value="Kinase-like_dom_sf"/>
</dbReference>
<gene>
    <name evidence="11" type="ORF">I8748_20745</name>
</gene>
<dbReference type="PROSITE" id="PS50011">
    <property type="entry name" value="PROTEIN_KINASE_DOM"/>
    <property type="match status" value="1"/>
</dbReference>
<keyword evidence="12" id="KW-1185">Reference proteome</keyword>
<keyword evidence="5 11" id="KW-0418">Kinase</keyword>
<keyword evidence="9" id="KW-0472">Membrane</keyword>
<keyword evidence="9" id="KW-1133">Transmembrane helix</keyword>
<proteinExistence type="predicted"/>
<dbReference type="Gene3D" id="1.10.510.10">
    <property type="entry name" value="Transferase(Phosphotransferase) domain 1"/>
    <property type="match status" value="1"/>
</dbReference>
<dbReference type="SUPFAM" id="SSF56112">
    <property type="entry name" value="Protein kinase-like (PK-like)"/>
    <property type="match status" value="1"/>
</dbReference>
<dbReference type="Proteomes" id="UP000632766">
    <property type="component" value="Unassembled WGS sequence"/>
</dbReference>
<keyword evidence="9" id="KW-0812">Transmembrane</keyword>
<reference evidence="11 12" key="1">
    <citation type="journal article" date="2021" name="Int. J. Syst. Evol. Microbiol.">
        <title>Amazonocrinis nigriterrae gen. nov., sp. nov., Atlanticothrix silvestris gen. nov., sp. nov. and Dendronalium phyllosphericum gen. nov., sp. nov., nostocacean cyanobacteria from Brazilian environments.</title>
        <authorList>
            <person name="Alvarenga D.O."/>
            <person name="Andreote A.P.D."/>
            <person name="Branco L.H.Z."/>
            <person name="Delbaje E."/>
            <person name="Cruz R.B."/>
            <person name="Varani A.M."/>
            <person name="Fiore M.F."/>
        </authorList>
    </citation>
    <scope>NUCLEOTIDE SEQUENCE [LARGE SCALE GENOMIC DNA]</scope>
    <source>
        <strain evidence="11 12">CENA67</strain>
    </source>
</reference>
<name>A0A8J7HRF3_9NOST</name>
<organism evidence="11 12">
    <name type="scientific">Amazonocrinis nigriterrae CENA67</name>
    <dbReference type="NCBI Taxonomy" id="2794033"/>
    <lineage>
        <taxon>Bacteria</taxon>
        <taxon>Bacillati</taxon>
        <taxon>Cyanobacteriota</taxon>
        <taxon>Cyanophyceae</taxon>
        <taxon>Nostocales</taxon>
        <taxon>Nostocaceae</taxon>
        <taxon>Amazonocrinis</taxon>
        <taxon>Amazonocrinis nigriterrae</taxon>
    </lineage>
</organism>
<evidence type="ECO:0000256" key="6">
    <source>
        <dbReference type="ARBA" id="ARBA00022840"/>
    </source>
</evidence>
<dbReference type="PANTHER" id="PTHR24363:SF0">
    <property type="entry name" value="SERINE_THREONINE KINASE LIKE DOMAIN CONTAINING 1"/>
    <property type="match status" value="1"/>
</dbReference>
<dbReference type="EMBL" id="JAECZC010000046">
    <property type="protein sequence ID" value="MBH8564581.1"/>
    <property type="molecule type" value="Genomic_DNA"/>
</dbReference>
<evidence type="ECO:0000256" key="1">
    <source>
        <dbReference type="ARBA" id="ARBA00012513"/>
    </source>
</evidence>
<evidence type="ECO:0000256" key="3">
    <source>
        <dbReference type="ARBA" id="ARBA00022679"/>
    </source>
</evidence>
<evidence type="ECO:0000256" key="5">
    <source>
        <dbReference type="ARBA" id="ARBA00022777"/>
    </source>
</evidence>
<dbReference type="InterPro" id="IPR000719">
    <property type="entry name" value="Prot_kinase_dom"/>
</dbReference>
<evidence type="ECO:0000256" key="2">
    <source>
        <dbReference type="ARBA" id="ARBA00022527"/>
    </source>
</evidence>
<comment type="catalytic activity">
    <reaction evidence="7">
        <text>L-threonyl-[protein] + ATP = O-phospho-L-threonyl-[protein] + ADP + H(+)</text>
        <dbReference type="Rhea" id="RHEA:46608"/>
        <dbReference type="Rhea" id="RHEA-COMP:11060"/>
        <dbReference type="Rhea" id="RHEA-COMP:11605"/>
        <dbReference type="ChEBI" id="CHEBI:15378"/>
        <dbReference type="ChEBI" id="CHEBI:30013"/>
        <dbReference type="ChEBI" id="CHEBI:30616"/>
        <dbReference type="ChEBI" id="CHEBI:61977"/>
        <dbReference type="ChEBI" id="CHEBI:456216"/>
        <dbReference type="EC" id="2.7.11.1"/>
    </reaction>
</comment>
<dbReference type="SMART" id="SM00220">
    <property type="entry name" value="S_TKc"/>
    <property type="match status" value="1"/>
</dbReference>
<dbReference type="CDD" id="cd14014">
    <property type="entry name" value="STKc_PknB_like"/>
    <property type="match status" value="1"/>
</dbReference>
<feature type="domain" description="Protein kinase" evidence="10">
    <location>
        <begin position="11"/>
        <end position="280"/>
    </location>
</feature>
<evidence type="ECO:0000256" key="4">
    <source>
        <dbReference type="ARBA" id="ARBA00022741"/>
    </source>
</evidence>
<dbReference type="GO" id="GO:0004674">
    <property type="term" value="F:protein serine/threonine kinase activity"/>
    <property type="evidence" value="ECO:0007669"/>
    <property type="project" value="UniProtKB-KW"/>
</dbReference>
<evidence type="ECO:0000259" key="10">
    <source>
        <dbReference type="PROSITE" id="PS50011"/>
    </source>
</evidence>